<dbReference type="KEGG" id="vg:55613065"/>
<organism evidence="1 2">
    <name type="scientific">Mycobacterium phage DrLupo</name>
    <dbReference type="NCBI Taxonomy" id="2499037"/>
    <lineage>
        <taxon>Viruses</taxon>
        <taxon>Duplodnaviria</taxon>
        <taxon>Heunggongvirae</taxon>
        <taxon>Uroviricota</taxon>
        <taxon>Caudoviricetes</taxon>
        <taxon>Barnyardvirus</taxon>
        <taxon>Barnyardvirus drlupo</taxon>
    </lineage>
</organism>
<dbReference type="Proteomes" id="UP000288363">
    <property type="component" value="Segment"/>
</dbReference>
<accession>A0A3S9UQT2</accession>
<proteinExistence type="predicted"/>
<reference evidence="1 2" key="1">
    <citation type="submission" date="2018-12" db="EMBL/GenBank/DDBJ databases">
        <authorList>
            <person name="Almail A."/>
            <person name="Dorhout K.E."/>
            <person name="Johnson J."/>
            <person name="Jorgensen H.J."/>
            <person name="Tolsma S."/>
            <person name="Garlena R.A."/>
            <person name="Russell D.A."/>
            <person name="Pope W.H."/>
            <person name="Jacobs-Sera D."/>
            <person name="Hatfull G.F."/>
        </authorList>
    </citation>
    <scope>NUCLEOTIDE SEQUENCE [LARGE SCALE GENOMIC DNA]</scope>
</reference>
<dbReference type="GeneID" id="55613065"/>
<gene>
    <name evidence="1" type="primary">106</name>
    <name evidence="1" type="ORF">SEA_DRLUPO_106</name>
</gene>
<evidence type="ECO:0000313" key="2">
    <source>
        <dbReference type="Proteomes" id="UP000288363"/>
    </source>
</evidence>
<dbReference type="RefSeq" id="YP_009842804.1">
    <property type="nucleotide sequence ID" value="NC_048743.1"/>
</dbReference>
<dbReference type="EMBL" id="MK279909">
    <property type="protein sequence ID" value="AZS12642.1"/>
    <property type="molecule type" value="Genomic_DNA"/>
</dbReference>
<evidence type="ECO:0000313" key="1">
    <source>
        <dbReference type="EMBL" id="AZS12642.1"/>
    </source>
</evidence>
<keyword evidence="2" id="KW-1185">Reference proteome</keyword>
<name>A0A3S9UQT2_9CAUD</name>
<sequence>MYAYCVHCPMNFTSESVDATESWAFDHEIMGGPKHVVKIEGYEDQAS</sequence>
<protein>
    <submittedName>
        <fullName evidence="1">Uncharacterized protein</fullName>
    </submittedName>
</protein>